<dbReference type="RefSeq" id="WP_019251255.1">
    <property type="nucleotide sequence ID" value="NZ_JBCLUD010000013.1"/>
</dbReference>
<organism evidence="3 4">
    <name type="scientific">Limosilactobacillus reuteri</name>
    <name type="common">Lactobacillus reuteri</name>
    <dbReference type="NCBI Taxonomy" id="1598"/>
    <lineage>
        <taxon>Bacteria</taxon>
        <taxon>Bacillati</taxon>
        <taxon>Bacillota</taxon>
        <taxon>Bacilli</taxon>
        <taxon>Lactobacillales</taxon>
        <taxon>Lactobacillaceae</taxon>
        <taxon>Limosilactobacillus</taxon>
    </lineage>
</organism>
<dbReference type="Proteomes" id="UP000472879">
    <property type="component" value="Unassembled WGS sequence"/>
</dbReference>
<dbReference type="EMBL" id="WJNA01000012">
    <property type="protein sequence ID" value="MRH09088.1"/>
    <property type="molecule type" value="Genomic_DNA"/>
</dbReference>
<gene>
    <name evidence="3" type="ORF">CBG21_06820</name>
    <name evidence="2" type="ORF">GIX81_06450</name>
</gene>
<evidence type="ECO:0000313" key="5">
    <source>
        <dbReference type="Proteomes" id="UP000472879"/>
    </source>
</evidence>
<protein>
    <submittedName>
        <fullName evidence="2 3">Peptidase</fullName>
    </submittedName>
</protein>
<evidence type="ECO:0000313" key="3">
    <source>
        <dbReference type="EMBL" id="OYT03016.1"/>
    </source>
</evidence>
<sequence length="177" mass="20636">MRTIISYKTIFEVAPESRKKLRYLAELVRKELGIATDKKYIDITWVLERLDVLDSNYSFEIVPDEQLEAGVQAQTDVTKNTIYIKESVYEGAIQNNGRDRMTIAHEMLHLILHQPASLTLFRRTDDLPLYKNPEWQAECFAGELLMPYDQIKNMTEEEIVAQCKVSERAAHYQKTHI</sequence>
<accession>A0A256VH08</accession>
<name>A0A256VH08_LIMRT</name>
<dbReference type="Gene3D" id="1.10.10.2910">
    <property type="match status" value="1"/>
</dbReference>
<dbReference type="Pfam" id="PF06114">
    <property type="entry name" value="Peptidase_M78"/>
    <property type="match status" value="1"/>
</dbReference>
<evidence type="ECO:0000313" key="2">
    <source>
        <dbReference type="EMBL" id="MRH09088.1"/>
    </source>
</evidence>
<feature type="domain" description="IrrE N-terminal-like" evidence="1">
    <location>
        <begin position="94"/>
        <end position="159"/>
    </location>
</feature>
<evidence type="ECO:0000313" key="4">
    <source>
        <dbReference type="Proteomes" id="UP000216122"/>
    </source>
</evidence>
<dbReference type="Proteomes" id="UP000216122">
    <property type="component" value="Unassembled WGS sequence"/>
</dbReference>
<comment type="caution">
    <text evidence="3">The sequence shown here is derived from an EMBL/GenBank/DDBJ whole genome shotgun (WGS) entry which is preliminary data.</text>
</comment>
<reference evidence="3" key="2">
    <citation type="submission" date="2017-05" db="EMBL/GenBank/DDBJ databases">
        <authorList>
            <person name="Song R."/>
            <person name="Chenine A.L."/>
            <person name="Ruprecht R.M."/>
        </authorList>
    </citation>
    <scope>NUCLEOTIDE SEQUENCE [LARGE SCALE GENOMIC DNA]</scope>
    <source>
        <strain evidence="3">103v</strain>
    </source>
</reference>
<proteinExistence type="predicted"/>
<reference evidence="4" key="1">
    <citation type="submission" date="2017-05" db="EMBL/GenBank/DDBJ databases">
        <authorList>
            <person name="Lin X.B."/>
            <person name="Stothard P."/>
            <person name="Tasseva G."/>
            <person name="Walter J."/>
        </authorList>
    </citation>
    <scope>NUCLEOTIDE SEQUENCE [LARGE SCALE GENOMIC DNA]</scope>
    <source>
        <strain evidence="4">103v</strain>
    </source>
</reference>
<reference evidence="2 5" key="4">
    <citation type="submission" date="2019-11" db="EMBL/GenBank/DDBJ databases">
        <title>Draft genome sequence of 12 host-associated Lactobacillus reuteri rodent strains.</title>
        <authorList>
            <person name="Zhang S."/>
            <person name="Ozcam M."/>
            <person name="Van Pijkeren J.P."/>
        </authorList>
    </citation>
    <scope>NUCLEOTIDE SEQUENCE [LARGE SCALE GENOMIC DNA]</scope>
    <source>
        <strain evidence="2 5">Lr4020</strain>
    </source>
</reference>
<dbReference type="AlphaFoldDB" id="A0A256VH08"/>
<evidence type="ECO:0000259" key="1">
    <source>
        <dbReference type="Pfam" id="PF06114"/>
    </source>
</evidence>
<dbReference type="InterPro" id="IPR010359">
    <property type="entry name" value="IrrE_HExxH"/>
</dbReference>
<dbReference type="EMBL" id="NGQC01000041">
    <property type="protein sequence ID" value="OYT03016.1"/>
    <property type="molecule type" value="Genomic_DNA"/>
</dbReference>
<reference evidence="3 4" key="3">
    <citation type="submission" date="2017-09" db="EMBL/GenBank/DDBJ databases">
        <title>Tripartite evolution among Lactobacillus johnsonii, Lactobacillus taiwanensis, Lactobacillus reuteri and their rodent host.</title>
        <authorList>
            <person name="Wang T."/>
            <person name="Knowles S."/>
            <person name="Cheng C."/>
        </authorList>
    </citation>
    <scope>NUCLEOTIDE SEQUENCE [LARGE SCALE GENOMIC DNA]</scope>
    <source>
        <strain evidence="3 4">103v</strain>
    </source>
</reference>